<name>A0ABR8AB29_9CYAN</name>
<keyword evidence="3" id="KW-1185">Reference proteome</keyword>
<dbReference type="CDD" id="cd10283">
    <property type="entry name" value="MnuA_DNase1-like"/>
    <property type="match status" value="1"/>
</dbReference>
<dbReference type="Gene3D" id="2.60.40.3440">
    <property type="match status" value="1"/>
</dbReference>
<organism evidence="2 3">
    <name type="scientific">Calothrix parietina FACHB-288</name>
    <dbReference type="NCBI Taxonomy" id="2692896"/>
    <lineage>
        <taxon>Bacteria</taxon>
        <taxon>Bacillati</taxon>
        <taxon>Cyanobacteriota</taxon>
        <taxon>Cyanophyceae</taxon>
        <taxon>Nostocales</taxon>
        <taxon>Calotrichaceae</taxon>
        <taxon>Calothrix</taxon>
    </lineage>
</organism>
<dbReference type="Pfam" id="PF17963">
    <property type="entry name" value="Big_9"/>
    <property type="match status" value="1"/>
</dbReference>
<dbReference type="InterPro" id="IPR018511">
    <property type="entry name" value="Hemolysin-typ_Ca-bd_CS"/>
</dbReference>
<dbReference type="Pfam" id="PF03372">
    <property type="entry name" value="Exo_endo_phos"/>
    <property type="match status" value="1"/>
</dbReference>
<dbReference type="PANTHER" id="PTHR42834:SF1">
    <property type="entry name" value="ENDONUCLEASE_EXONUCLEASE_PHOSPHATASE FAMILY PROTEIN (AFU_ORTHOLOGUE AFUA_3G09210)"/>
    <property type="match status" value="1"/>
</dbReference>
<dbReference type="EMBL" id="JACJQH010000024">
    <property type="protein sequence ID" value="MBD2197113.1"/>
    <property type="molecule type" value="Genomic_DNA"/>
</dbReference>
<dbReference type="RefSeq" id="WP_190543505.1">
    <property type="nucleotide sequence ID" value="NZ_CAWPNO010000056.1"/>
</dbReference>
<dbReference type="InterPro" id="IPR038081">
    <property type="entry name" value="CalX-like_sf"/>
</dbReference>
<dbReference type="PROSITE" id="PS00330">
    <property type="entry name" value="HEMOLYSIN_CALCIUM"/>
    <property type="match status" value="3"/>
</dbReference>
<dbReference type="SUPFAM" id="SSF141072">
    <property type="entry name" value="CalX-like"/>
    <property type="match status" value="1"/>
</dbReference>
<dbReference type="Gene3D" id="2.150.10.10">
    <property type="entry name" value="Serralysin-like metalloprotease, C-terminal"/>
    <property type="match status" value="2"/>
</dbReference>
<proteinExistence type="predicted"/>
<feature type="domain" description="Cadherin" evidence="1">
    <location>
        <begin position="905"/>
        <end position="1000"/>
    </location>
</feature>
<evidence type="ECO:0000259" key="1">
    <source>
        <dbReference type="PROSITE" id="PS50268"/>
    </source>
</evidence>
<dbReference type="Gene3D" id="3.60.10.10">
    <property type="entry name" value="Endonuclease/exonuclease/phosphatase"/>
    <property type="match status" value="1"/>
</dbReference>
<dbReference type="PANTHER" id="PTHR42834">
    <property type="entry name" value="ENDONUCLEASE/EXONUCLEASE/PHOSPHATASE FAMILY PROTEIN (AFU_ORTHOLOGUE AFUA_3G09210)"/>
    <property type="match status" value="1"/>
</dbReference>
<gene>
    <name evidence="2" type="ORF">H6G24_16675</name>
</gene>
<comment type="caution">
    <text evidence="2">The sequence shown here is derived from an EMBL/GenBank/DDBJ whole genome shotgun (WGS) entry which is preliminary data.</text>
</comment>
<protein>
    <submittedName>
        <fullName evidence="2">Cadherin-like domain-containing protein</fullName>
    </submittedName>
</protein>
<dbReference type="InterPro" id="IPR036691">
    <property type="entry name" value="Endo/exonu/phosph_ase_sf"/>
</dbReference>
<dbReference type="Proteomes" id="UP000658514">
    <property type="component" value="Unassembled WGS sequence"/>
</dbReference>
<reference evidence="2 3" key="1">
    <citation type="journal article" date="2020" name="ISME J.">
        <title>Comparative genomics reveals insights into cyanobacterial evolution and habitat adaptation.</title>
        <authorList>
            <person name="Chen M.Y."/>
            <person name="Teng W.K."/>
            <person name="Zhao L."/>
            <person name="Hu C.X."/>
            <person name="Zhou Y.K."/>
            <person name="Han B.P."/>
            <person name="Song L.R."/>
            <person name="Shu W.S."/>
        </authorList>
    </citation>
    <scope>NUCLEOTIDE SEQUENCE [LARGE SCALE GENOMIC DNA]</scope>
    <source>
        <strain evidence="2 3">FACHB-288</strain>
    </source>
</reference>
<dbReference type="InterPro" id="IPR002126">
    <property type="entry name" value="Cadherin-like_dom"/>
</dbReference>
<dbReference type="Gene3D" id="2.60.40.2030">
    <property type="match status" value="1"/>
</dbReference>
<dbReference type="Pfam" id="PF00353">
    <property type="entry name" value="HemolysinCabind"/>
    <property type="match status" value="2"/>
</dbReference>
<accession>A0ABR8AB29</accession>
<dbReference type="InterPro" id="IPR005135">
    <property type="entry name" value="Endo/exonuclease/phosphatase"/>
</dbReference>
<evidence type="ECO:0000313" key="2">
    <source>
        <dbReference type="EMBL" id="MBD2197113.1"/>
    </source>
</evidence>
<dbReference type="InterPro" id="IPR011049">
    <property type="entry name" value="Serralysin-like_metalloprot_C"/>
</dbReference>
<dbReference type="PRINTS" id="PR00313">
    <property type="entry name" value="CABNDNGRPT"/>
</dbReference>
<sequence>MALTTGDIAFISFNADEDGWSIVTFVDIPANTIIYFNDNEATSTTAFNTGESAFQWDTGANTIVAGTVVRFSAIDAATRAASIGTFTVVDGSNIALSATNETVYAYIGTSATQPTTFLTAVSTEGSTNLTPAGLTNGVNAIALTNSTDYAEYNGSRTGQSSFADYKALVFNSANWTIDTTNDYSTAVPNTTNFAITGGTPTVNLSVSSNSGSETEQTIITVTATVSNTVSGNQTVNLGVTGTGITTGDYTLSNSVITIPNGATSGSVTFTVVDDAVFEGTETAAITISNPSSDITLGSTTTVNIAIADNDSAPTTRIHEIQGAAHRSPLVGQNVTNVPGIVTAVASNGFYLQDPNPDNDDRTSEGIFVFTSSAPTVAVGDYIQVSGRVSEFRPGNNPNNLTNTQITNPTINNLSSGNALPAATILGNGGRTIPTTVIENDATNVETNGTFDPDSDGIDFYESLEGMRVQINNPIATSPTANFGAGSQEIWVLADNGANATGRTARGGSLISASDFNPERIQIDDLNNALVLPDVNVGTQLSNVVGVVNYDFSNYEVLVSTAPTVVQNSTLQKEVTNLTPTVNQLTVATFNVENLDPGDGATKFNNLATRIVNNLKSPDIISLEEIQDNNGATNDSVVDASVTYQTLINAIAAAGGPTYQYRQIDPVDDTNGGEPGGNIRVGFLFNPNRVSFVERPGGTSTANTTVSNIGGTATLSASPGLVDPTNSAFNSSRKPLVGEFTFNGQTVYVIGNHFNSKGGDQPLYGPNQPPTLTSETQRQQQATIVKDFVQSILAIDPNANVVVAGDLNDFEFSNPLNTLKNAGLTALIETLPANERYTYNFEGNAQTLDHILVSNNLFNKLDGYDVVHINSEFSDQDSDHDPSVARFNFPANQAPTAVNLNNQVNSINENSDTSSRVQVAEIAIADDGLGTNNLSLTGTDAASFEIDNSVLYLKAGTILNYESTSSYNVTVAVDDTSVGNNPDATAGFTLNVANVNEAPIANNDSANTTDTQAIAINVLANDSDPDNDTLSISNFTNAAQGLVVKNANNTFTYTPNIGFSGTDSFTYTASDGKGGTASATVNLTVNLGSNTITGTSGKDKLTGTNRDDIILGLAGNDTLKGGNGNDTLYGGQGQDNIQGENNNDILYGDDNNDTLVGGLGNDTLYGGSGNDQLQGGDDNDILYGNDGKDKLLGGNGNDLLVGGQGQDTVTGGAGNDSFYLTRNSVGEFDKLTDFLPTVDTIVISKSEFGLSQDIGTLDPNLFRLGTKATAASDRFIYDISKGNLLFDADGIGGTAQIQIAQLTNKVALTSGDISVIA</sequence>
<dbReference type="PROSITE" id="PS50268">
    <property type="entry name" value="CADHERIN_2"/>
    <property type="match status" value="1"/>
</dbReference>
<dbReference type="SUPFAM" id="SSF51120">
    <property type="entry name" value="beta-Roll"/>
    <property type="match status" value="2"/>
</dbReference>
<dbReference type="SUPFAM" id="SSF56219">
    <property type="entry name" value="DNase I-like"/>
    <property type="match status" value="1"/>
</dbReference>
<dbReference type="CDD" id="cd04486">
    <property type="entry name" value="YhcR_OBF_like"/>
    <property type="match status" value="1"/>
</dbReference>
<evidence type="ECO:0000313" key="3">
    <source>
        <dbReference type="Proteomes" id="UP000658514"/>
    </source>
</evidence>
<dbReference type="InterPro" id="IPR001343">
    <property type="entry name" value="Hemolysn_Ca-bd"/>
</dbReference>